<evidence type="ECO:0000313" key="1">
    <source>
        <dbReference type="EMBL" id="RKO87658.1"/>
    </source>
</evidence>
<accession>A0A4P9W976</accession>
<evidence type="ECO:0000313" key="2">
    <source>
        <dbReference type="Proteomes" id="UP000269721"/>
    </source>
</evidence>
<organism evidence="1 2">
    <name type="scientific">Blyttiomyces helicus</name>
    <dbReference type="NCBI Taxonomy" id="388810"/>
    <lineage>
        <taxon>Eukaryota</taxon>
        <taxon>Fungi</taxon>
        <taxon>Fungi incertae sedis</taxon>
        <taxon>Chytridiomycota</taxon>
        <taxon>Chytridiomycota incertae sedis</taxon>
        <taxon>Chytridiomycetes</taxon>
        <taxon>Chytridiomycetes incertae sedis</taxon>
        <taxon>Blyttiomyces</taxon>
    </lineage>
</organism>
<name>A0A4P9W976_9FUNG</name>
<dbReference type="AlphaFoldDB" id="A0A4P9W976"/>
<gene>
    <name evidence="1" type="ORF">BDK51DRAFT_28322</name>
</gene>
<dbReference type="EMBL" id="KZ997259">
    <property type="protein sequence ID" value="RKO87658.1"/>
    <property type="molecule type" value="Genomic_DNA"/>
</dbReference>
<proteinExistence type="predicted"/>
<reference evidence="2" key="1">
    <citation type="journal article" date="2018" name="Nat. Microbiol.">
        <title>Leveraging single-cell genomics to expand the fungal tree of life.</title>
        <authorList>
            <person name="Ahrendt S.R."/>
            <person name="Quandt C.A."/>
            <person name="Ciobanu D."/>
            <person name="Clum A."/>
            <person name="Salamov A."/>
            <person name="Andreopoulos B."/>
            <person name="Cheng J.F."/>
            <person name="Woyke T."/>
            <person name="Pelin A."/>
            <person name="Henrissat B."/>
            <person name="Reynolds N.K."/>
            <person name="Benny G.L."/>
            <person name="Smith M.E."/>
            <person name="James T.Y."/>
            <person name="Grigoriev I.V."/>
        </authorList>
    </citation>
    <scope>NUCLEOTIDE SEQUENCE [LARGE SCALE GENOMIC DNA]</scope>
</reference>
<keyword evidence="2" id="KW-1185">Reference proteome</keyword>
<sequence>MGEMKPRRDGEAVRLCVSWIDRIESSSQPSTRVAFKCVSIEWVACSNERRTVENRFLTGGRGGPGPTGLKRNMLQICNMDQEPDGTQESLSSRAPNGTCRHDWEGEAHPRAHVSAPRRGLTTGLGKGVKRLGSTGFPRNAPFVNQYQASLSHLRPKRLPILTPKGIACFANEIDATAIELMKFECDRIFFAKNFFLNRRMVKCFDELGPSTFSACQVWNCSQTECRYSQLVIVVQISPESFEKKRHELWCPIFDSVTQIFIDRFLEFLSQISLTSSPPPSIMGIALQVDQA</sequence>
<protein>
    <submittedName>
        <fullName evidence="1">Uncharacterized protein</fullName>
    </submittedName>
</protein>
<dbReference type="Proteomes" id="UP000269721">
    <property type="component" value="Unassembled WGS sequence"/>
</dbReference>